<dbReference type="InterPro" id="IPR058546">
    <property type="entry name" value="RPS4B/Roq1-like_LRR"/>
</dbReference>
<dbReference type="InterPro" id="IPR055414">
    <property type="entry name" value="LRR_R13L4/SHOC2-like"/>
</dbReference>
<evidence type="ECO:0000256" key="3">
    <source>
        <dbReference type="ARBA" id="ARBA00022821"/>
    </source>
</evidence>
<keyword evidence="8" id="KW-1185">Reference proteome</keyword>
<dbReference type="SUPFAM" id="SSF52058">
    <property type="entry name" value="L domain-like"/>
    <property type="match status" value="4"/>
</dbReference>
<sequence length="1540" mass="175022">GSDAIQCISLYLVEQEVIVDGQAFQKMDNLKMLIFDGYFGFGLESNVFLASSLVTLPDTLKILYWKGFPQRSLPLNFCPENLVRLEMPDCHLEQLWEEDQVFQSLPKLKRLNLSSSHKLKRIQDLSLSPNIEEIILSGCVKLKEVYSSTFLSELSCLCLEFCWDLRSVNIPSNILSRSPGCILFTNCDNLEMFSTGQTQICYSPPSLSLIAPIFPHVKLARQLQRGHSIEEHSSTSENPSGSYYSRIFSITFDRYWEADEENEVTNNNIYAYDEMTIQFTGEEPLNFLIFKELCFIDLSNCSSLTIFPFNLSEMKFLKKLCLGGCSKLQNFPEIEDTMEDLEVLILERTAIEALPSSLWRLVGLQELSLSGCWNLEIIPSSIGSLTRLRKLDLTYCESLQTFPSTIFKLKLRKLDLCGCLRLRTFPEITEQAQTFSHINLTETAIKDLPSSFGNLVNLRSLQLNKCMDLESLPNSIVNLKLLFKLDCSGCAKLTEIPAHIDCLWSLMELSLSESGIVNLPESIAHLSSLKSLDLSGCKNLECIPQIPPFLKQLVALDCTSIRRVMSNGNRLYSAEGVFKFHLTNAQRLDSGARANIEEDARLRMTDDAYKSVFFCFPGSAVPHWFPFRSEGSSVTINEDLSFCSDDRLIGFALCVVFGLLDANDINGRHGSFSYSLKLEYDNNDTQIISNNDVLINYFNWNGKERVVNQDHTFMWKFDLESLRTSGMNLGLCDARSFNFEISPLDSRDYRLRNGLLSRSSGNWSSVGECGLLPGSDAIQCILLDENEMEEVEVHPNTFEMMNNLRMLMIFPYCWGQIISHVVVRESFLVSLPDTLKILCWNNFPQRSLPSNLCLQNLVRLEMPNCRLEQLWERDQNLPKLKRLNLSNSRKLTRIPDLSLSPNIKEIILSYCERLIQVHSSRFLSKLSCLLLNGCYGLKSVTIPSNILTRSPGFILLSDCHQLEMFQTCEIQSRPFSLLSSIWERPSYRFGDSMPFTRLDPSEIFSITFDRYEEEEKEVINNHIYLQCDEVLTKLRKGVPLNFQSLKKFCFLDVSNCSSLSTFPCDLSETKFLKQLCLRGCSKLENFPEIEDTVEGLAVLILDGTAIQALPSSLWRLVGLEQLSLRGCKNLEIIPSSIGSLTRLCKLDLTSCQSLQTFPNTIFKLKLRILDFCGCLRLSTFPEITEQAQTFSHINLKETAIKELPSSFGNLVNLRSLLLNKCTDLESLPNSIVNLKCLRKLDCSGCAKLTEIPTHIGRLSSLMEMSLRKSGIVNLPESMAHLSSLKSLDLSDCKKLECIPPIPPFLKQLVALDCPSIRRVIPNSLVRNLSESKEGVFKFHFTNAQQLDSGARANIEEDARLKMTDDAYRCVFFCFPGTAVPHWFPFRGNGPSLSINEDLSFCSDDRLIGFALCVVFELLDTNDIEGRYGSFSYSLKFECDDDGTQIIPNNDVLNNYFKWIHKDRRLDQNHTFVWKFNLEPLRTRGMNLRLCDATSFTFEISPYDYDFQWPNYDSVVNELKSVVKIKECGMCPLYSSGSNVA</sequence>
<dbReference type="GO" id="GO:0006952">
    <property type="term" value="P:defense response"/>
    <property type="evidence" value="ECO:0007669"/>
    <property type="project" value="InterPro"/>
</dbReference>
<keyword evidence="2" id="KW-0677">Repeat</keyword>
<protein>
    <submittedName>
        <fullName evidence="7">Uncharacterized protein</fullName>
    </submittedName>
</protein>
<gene>
    <name evidence="7" type="ORF">V8G54_003252</name>
</gene>
<evidence type="ECO:0000256" key="1">
    <source>
        <dbReference type="ARBA" id="ARBA00022614"/>
    </source>
</evidence>
<accession>A0AAQ3SCS5</accession>
<dbReference type="SMART" id="SM00369">
    <property type="entry name" value="LRR_TYP"/>
    <property type="match status" value="6"/>
</dbReference>
<dbReference type="InterPro" id="IPR044974">
    <property type="entry name" value="Disease_R_plants"/>
</dbReference>
<dbReference type="PANTHER" id="PTHR11017:SF568">
    <property type="entry name" value="ADP-RIBOSYL CYCLASE_CYCLIC ADP-RIBOSE HYDROLASE"/>
    <property type="match status" value="1"/>
</dbReference>
<name>A0AAQ3SCS5_VIGMU</name>
<evidence type="ECO:0000259" key="5">
    <source>
        <dbReference type="Pfam" id="PF23286"/>
    </source>
</evidence>
<dbReference type="Gene3D" id="3.80.10.10">
    <property type="entry name" value="Ribonuclease Inhibitor"/>
    <property type="match status" value="5"/>
</dbReference>
<dbReference type="EMBL" id="CP144700">
    <property type="protein sequence ID" value="WVZ24708.1"/>
    <property type="molecule type" value="Genomic_DNA"/>
</dbReference>
<dbReference type="Pfam" id="PF23286">
    <property type="entry name" value="LRR_13"/>
    <property type="match status" value="1"/>
</dbReference>
<dbReference type="Pfam" id="PF23598">
    <property type="entry name" value="LRR_14"/>
    <property type="match status" value="1"/>
</dbReference>
<evidence type="ECO:0000259" key="6">
    <source>
        <dbReference type="Pfam" id="PF23598"/>
    </source>
</evidence>
<dbReference type="Proteomes" id="UP001374535">
    <property type="component" value="Chromosome 1"/>
</dbReference>
<feature type="domain" description="C-JID" evidence="4">
    <location>
        <begin position="1374"/>
        <end position="1535"/>
    </location>
</feature>
<dbReference type="PANTHER" id="PTHR11017">
    <property type="entry name" value="LEUCINE-RICH REPEAT-CONTAINING PROTEIN"/>
    <property type="match status" value="1"/>
</dbReference>
<organism evidence="7 8">
    <name type="scientific">Vigna mungo</name>
    <name type="common">Black gram</name>
    <name type="synonym">Phaseolus mungo</name>
    <dbReference type="NCBI Taxonomy" id="3915"/>
    <lineage>
        <taxon>Eukaryota</taxon>
        <taxon>Viridiplantae</taxon>
        <taxon>Streptophyta</taxon>
        <taxon>Embryophyta</taxon>
        <taxon>Tracheophyta</taxon>
        <taxon>Spermatophyta</taxon>
        <taxon>Magnoliopsida</taxon>
        <taxon>eudicotyledons</taxon>
        <taxon>Gunneridae</taxon>
        <taxon>Pentapetalae</taxon>
        <taxon>rosids</taxon>
        <taxon>fabids</taxon>
        <taxon>Fabales</taxon>
        <taxon>Fabaceae</taxon>
        <taxon>Papilionoideae</taxon>
        <taxon>50 kb inversion clade</taxon>
        <taxon>NPAAA clade</taxon>
        <taxon>indigoferoid/millettioid clade</taxon>
        <taxon>Phaseoleae</taxon>
        <taxon>Vigna</taxon>
    </lineage>
</organism>
<feature type="domain" description="C-JID" evidence="4">
    <location>
        <begin position="616"/>
        <end position="697"/>
    </location>
</feature>
<evidence type="ECO:0000313" key="8">
    <source>
        <dbReference type="Proteomes" id="UP001374535"/>
    </source>
</evidence>
<keyword evidence="1" id="KW-0433">Leucine-rich repeat</keyword>
<dbReference type="Pfam" id="PF20160">
    <property type="entry name" value="C-JID"/>
    <property type="match status" value="2"/>
</dbReference>
<dbReference type="InterPro" id="IPR045344">
    <property type="entry name" value="C-JID"/>
</dbReference>
<proteinExistence type="predicted"/>
<reference evidence="7 8" key="1">
    <citation type="journal article" date="2023" name="Life. Sci Alliance">
        <title>Evolutionary insights into 3D genome organization and epigenetic landscape of Vigna mungo.</title>
        <authorList>
            <person name="Junaid A."/>
            <person name="Singh B."/>
            <person name="Bhatia S."/>
        </authorList>
    </citation>
    <scope>NUCLEOTIDE SEQUENCE [LARGE SCALE GENOMIC DNA]</scope>
    <source>
        <strain evidence="7">Urdbean</strain>
    </source>
</reference>
<evidence type="ECO:0000256" key="2">
    <source>
        <dbReference type="ARBA" id="ARBA00022737"/>
    </source>
</evidence>
<dbReference type="InterPro" id="IPR032675">
    <property type="entry name" value="LRR_dom_sf"/>
</dbReference>
<evidence type="ECO:0000313" key="7">
    <source>
        <dbReference type="EMBL" id="WVZ24708.1"/>
    </source>
</evidence>
<feature type="domain" description="Disease resistance protein RPS4B/Roq1-like leucine-rich repeats" evidence="5">
    <location>
        <begin position="411"/>
        <end position="495"/>
    </location>
</feature>
<dbReference type="InterPro" id="IPR003591">
    <property type="entry name" value="Leu-rich_rpt_typical-subtyp"/>
</dbReference>
<feature type="non-terminal residue" evidence="7">
    <location>
        <position position="1540"/>
    </location>
</feature>
<evidence type="ECO:0000259" key="4">
    <source>
        <dbReference type="Pfam" id="PF20160"/>
    </source>
</evidence>
<feature type="domain" description="Disease resistance R13L4/SHOC-2-like LRR" evidence="6">
    <location>
        <begin position="1166"/>
        <end position="1267"/>
    </location>
</feature>
<keyword evidence="3" id="KW-0611">Plant defense</keyword>